<dbReference type="EMBL" id="AP024590">
    <property type="protein sequence ID" value="BCU54337.1"/>
    <property type="molecule type" value="Genomic_DNA"/>
</dbReference>
<evidence type="ECO:0000313" key="2">
    <source>
        <dbReference type="Proteomes" id="UP000682928"/>
    </source>
</evidence>
<proteinExistence type="predicted"/>
<protein>
    <submittedName>
        <fullName evidence="1">Uncharacterized protein</fullName>
    </submittedName>
</protein>
<reference evidence="1" key="1">
    <citation type="submission" date="2021-04" db="EMBL/GenBank/DDBJ databases">
        <title>Difference and commonality of drug resistance evolution in various bacteria. and drug sensitivity profiles.</title>
        <authorList>
            <person name="Maeda T."/>
            <person name="Shibai A."/>
            <person name="Kawada K."/>
            <person name="Kotani H."/>
            <person name="Tarusawa Y."/>
            <person name="Tanabe K."/>
            <person name="Furusawa C."/>
        </authorList>
    </citation>
    <scope>NUCLEOTIDE SEQUENCE</scope>
    <source>
        <strain evidence="1">JCM 8580</strain>
    </source>
</reference>
<dbReference type="RefSeq" id="WP_088221416.1">
    <property type="nucleotide sequence ID" value="NZ_AP024590.1"/>
</dbReference>
<accession>A0AA86ITM6</accession>
<gene>
    <name evidence="1" type="ORF">ENKO_09310</name>
</gene>
<name>A0AA86ITM6_9ENTR</name>
<organism evidence="1 2">
    <name type="scientific">Enterobacter kobei</name>
    <dbReference type="NCBI Taxonomy" id="208224"/>
    <lineage>
        <taxon>Bacteria</taxon>
        <taxon>Pseudomonadati</taxon>
        <taxon>Pseudomonadota</taxon>
        <taxon>Gammaproteobacteria</taxon>
        <taxon>Enterobacterales</taxon>
        <taxon>Enterobacteriaceae</taxon>
        <taxon>Enterobacter</taxon>
        <taxon>Enterobacter cloacae complex</taxon>
    </lineage>
</organism>
<evidence type="ECO:0000313" key="1">
    <source>
        <dbReference type="EMBL" id="BCU54337.1"/>
    </source>
</evidence>
<sequence>MLSTEKWDNWEKPSLLFPFTALTWEQNRIFAQNVFNLVAQSVDKYGAVRSFINAAIIPVMIVT</sequence>
<dbReference type="Proteomes" id="UP000682928">
    <property type="component" value="Chromosome"/>
</dbReference>
<dbReference type="AlphaFoldDB" id="A0AA86ITM6"/>